<organism evidence="1 2">
    <name type="scientific">Candidatus Caccousia avicola</name>
    <dbReference type="NCBI Taxonomy" id="2840721"/>
    <lineage>
        <taxon>Bacteria</taxon>
        <taxon>Bacillati</taxon>
        <taxon>Bacillota</taxon>
        <taxon>Clostridia</taxon>
        <taxon>Eubacteriales</taxon>
        <taxon>Oscillospiraceae</taxon>
        <taxon>Oscillospiraceae incertae sedis</taxon>
        <taxon>Candidatus Caccousia</taxon>
    </lineage>
</organism>
<dbReference type="Proteomes" id="UP000824242">
    <property type="component" value="Unassembled WGS sequence"/>
</dbReference>
<sequence length="54" mass="6168">MQENNIIDIRNEDGKLVGRFCFETATLTIKLKDCVTDIRYQYGGELEVINSKTA</sequence>
<gene>
    <name evidence="1" type="ORF">IAB89_07765</name>
</gene>
<reference evidence="1" key="2">
    <citation type="journal article" date="2021" name="PeerJ">
        <title>Extensive microbial diversity within the chicken gut microbiome revealed by metagenomics and culture.</title>
        <authorList>
            <person name="Gilroy R."/>
            <person name="Ravi A."/>
            <person name="Getino M."/>
            <person name="Pursley I."/>
            <person name="Horton D.L."/>
            <person name="Alikhan N.F."/>
            <person name="Baker D."/>
            <person name="Gharbi K."/>
            <person name="Hall N."/>
            <person name="Watson M."/>
            <person name="Adriaenssens E.M."/>
            <person name="Foster-Nyarko E."/>
            <person name="Jarju S."/>
            <person name="Secka A."/>
            <person name="Antonio M."/>
            <person name="Oren A."/>
            <person name="Chaudhuri R.R."/>
            <person name="La Ragione R."/>
            <person name="Hildebrand F."/>
            <person name="Pallen M.J."/>
        </authorList>
    </citation>
    <scope>NUCLEOTIDE SEQUENCE</scope>
    <source>
        <strain evidence="1">ChiSxjej1B13-7958</strain>
    </source>
</reference>
<reference evidence="1" key="1">
    <citation type="submission" date="2020-10" db="EMBL/GenBank/DDBJ databases">
        <authorList>
            <person name="Gilroy R."/>
        </authorList>
    </citation>
    <scope>NUCLEOTIDE SEQUENCE</scope>
    <source>
        <strain evidence="1">ChiSxjej1B13-7958</strain>
    </source>
</reference>
<name>A0A9D1DEC7_9FIRM</name>
<accession>A0A9D1DEC7</accession>
<dbReference type="AlphaFoldDB" id="A0A9D1DEC7"/>
<evidence type="ECO:0000313" key="2">
    <source>
        <dbReference type="Proteomes" id="UP000824242"/>
    </source>
</evidence>
<comment type="caution">
    <text evidence="1">The sequence shown here is derived from an EMBL/GenBank/DDBJ whole genome shotgun (WGS) entry which is preliminary data.</text>
</comment>
<dbReference type="EMBL" id="DVGZ01000081">
    <property type="protein sequence ID" value="HIR47536.1"/>
    <property type="molecule type" value="Genomic_DNA"/>
</dbReference>
<proteinExistence type="predicted"/>
<evidence type="ECO:0000313" key="1">
    <source>
        <dbReference type="EMBL" id="HIR47536.1"/>
    </source>
</evidence>
<protein>
    <submittedName>
        <fullName evidence="1">Uncharacterized protein</fullName>
    </submittedName>
</protein>